<dbReference type="RefSeq" id="WP_377726104.1">
    <property type="nucleotide sequence ID" value="NZ_JBHSEW010000008.1"/>
</dbReference>
<dbReference type="InterPro" id="IPR021634">
    <property type="entry name" value="DUF3240"/>
</dbReference>
<dbReference type="EMBL" id="JBHSEW010000008">
    <property type="protein sequence ID" value="MFC4622602.1"/>
    <property type="molecule type" value="Genomic_DNA"/>
</dbReference>
<dbReference type="Gene3D" id="3.30.70.120">
    <property type="match status" value="1"/>
</dbReference>
<dbReference type="Proteomes" id="UP001595967">
    <property type="component" value="Unassembled WGS sequence"/>
</dbReference>
<organism evidence="1 2">
    <name type="scientific">Comamonas nitrativorans</name>
    <dbReference type="NCBI Taxonomy" id="108437"/>
    <lineage>
        <taxon>Bacteria</taxon>
        <taxon>Pseudomonadati</taxon>
        <taxon>Pseudomonadota</taxon>
        <taxon>Betaproteobacteria</taxon>
        <taxon>Burkholderiales</taxon>
        <taxon>Comamonadaceae</taxon>
        <taxon>Comamonas</taxon>
    </lineage>
</organism>
<gene>
    <name evidence="1" type="ORF">ACFO3A_10295</name>
</gene>
<comment type="caution">
    <text evidence="1">The sequence shown here is derived from an EMBL/GenBank/DDBJ whole genome shotgun (WGS) entry which is preliminary data.</text>
</comment>
<protein>
    <submittedName>
        <fullName evidence="1">DUF3240 family protein</fullName>
    </submittedName>
</protein>
<evidence type="ECO:0000313" key="1">
    <source>
        <dbReference type="EMBL" id="MFC4622602.1"/>
    </source>
</evidence>
<name>A0ABV9GZ59_9BURK</name>
<dbReference type="InterPro" id="IPR015867">
    <property type="entry name" value="N-reg_PII/ATP_PRibTrfase_C"/>
</dbReference>
<proteinExistence type="predicted"/>
<sequence length="109" mass="12434">MSTPQHPADIEWVRLNLLFPPALEDAITDTLIADPSLPGFTLLQAEGHSSDFAHATIREQVRGRVDKRLLWIVTERQRVDSLLDTLRQRITSRDVRWWLEPVIAGGRLA</sequence>
<accession>A0ABV9GZ59</accession>
<keyword evidence="2" id="KW-1185">Reference proteome</keyword>
<reference evidence="2" key="1">
    <citation type="journal article" date="2019" name="Int. J. Syst. Evol. Microbiol.">
        <title>The Global Catalogue of Microorganisms (GCM) 10K type strain sequencing project: providing services to taxonomists for standard genome sequencing and annotation.</title>
        <authorList>
            <consortium name="The Broad Institute Genomics Platform"/>
            <consortium name="The Broad Institute Genome Sequencing Center for Infectious Disease"/>
            <person name="Wu L."/>
            <person name="Ma J."/>
        </authorList>
    </citation>
    <scope>NUCLEOTIDE SEQUENCE [LARGE SCALE GENOMIC DNA]</scope>
    <source>
        <strain evidence="2">JCM 11650</strain>
    </source>
</reference>
<evidence type="ECO:0000313" key="2">
    <source>
        <dbReference type="Proteomes" id="UP001595967"/>
    </source>
</evidence>
<dbReference type="Pfam" id="PF11582">
    <property type="entry name" value="DUF3240"/>
    <property type="match status" value="1"/>
</dbReference>